<dbReference type="EMBL" id="CAJVQB010068634">
    <property type="protein sequence ID" value="CAG8842322.1"/>
    <property type="molecule type" value="Genomic_DNA"/>
</dbReference>
<dbReference type="Proteomes" id="UP000789901">
    <property type="component" value="Unassembled WGS sequence"/>
</dbReference>
<protein>
    <submittedName>
        <fullName evidence="2">30677_t:CDS:1</fullName>
    </submittedName>
</protein>
<feature type="compositionally biased region" description="Polar residues" evidence="1">
    <location>
        <begin position="27"/>
        <end position="45"/>
    </location>
</feature>
<feature type="non-terminal residue" evidence="2">
    <location>
        <position position="1"/>
    </location>
</feature>
<comment type="caution">
    <text evidence="2">The sequence shown here is derived from an EMBL/GenBank/DDBJ whole genome shotgun (WGS) entry which is preliminary data.</text>
</comment>
<feature type="region of interest" description="Disordered" evidence="1">
    <location>
        <begin position="1"/>
        <end position="45"/>
    </location>
</feature>
<sequence>TLTTSSKSDGSTEESNTDKSNIEEGFISSSTDPQTQKNTNEPHLP</sequence>
<feature type="non-terminal residue" evidence="2">
    <location>
        <position position="45"/>
    </location>
</feature>
<name>A0ABN7WWF2_GIGMA</name>
<organism evidence="2 3">
    <name type="scientific">Gigaspora margarita</name>
    <dbReference type="NCBI Taxonomy" id="4874"/>
    <lineage>
        <taxon>Eukaryota</taxon>
        <taxon>Fungi</taxon>
        <taxon>Fungi incertae sedis</taxon>
        <taxon>Mucoromycota</taxon>
        <taxon>Glomeromycotina</taxon>
        <taxon>Glomeromycetes</taxon>
        <taxon>Diversisporales</taxon>
        <taxon>Gigasporaceae</taxon>
        <taxon>Gigaspora</taxon>
    </lineage>
</organism>
<gene>
    <name evidence="2" type="ORF">GMARGA_LOCUS35921</name>
</gene>
<evidence type="ECO:0000313" key="3">
    <source>
        <dbReference type="Proteomes" id="UP000789901"/>
    </source>
</evidence>
<accession>A0ABN7WWF2</accession>
<keyword evidence="3" id="KW-1185">Reference proteome</keyword>
<reference evidence="2 3" key="1">
    <citation type="submission" date="2021-06" db="EMBL/GenBank/DDBJ databases">
        <authorList>
            <person name="Kallberg Y."/>
            <person name="Tangrot J."/>
            <person name="Rosling A."/>
        </authorList>
    </citation>
    <scope>NUCLEOTIDE SEQUENCE [LARGE SCALE GENOMIC DNA]</scope>
    <source>
        <strain evidence="2 3">120-4 pot B 10/14</strain>
    </source>
</reference>
<proteinExistence type="predicted"/>
<evidence type="ECO:0000256" key="1">
    <source>
        <dbReference type="SAM" id="MobiDB-lite"/>
    </source>
</evidence>
<evidence type="ECO:0000313" key="2">
    <source>
        <dbReference type="EMBL" id="CAG8842322.1"/>
    </source>
</evidence>